<keyword evidence="7" id="KW-0411">Iron-sulfur</keyword>
<dbReference type="Proteomes" id="UP000251558">
    <property type="component" value="Unassembled WGS sequence"/>
</dbReference>
<dbReference type="GO" id="GO:0051539">
    <property type="term" value="F:4 iron, 4 sulfur cluster binding"/>
    <property type="evidence" value="ECO:0007669"/>
    <property type="project" value="UniProtKB-KW"/>
</dbReference>
<dbReference type="AlphaFoldDB" id="A0A330HR28"/>
<keyword evidence="6" id="KW-0408">Iron</keyword>
<dbReference type="InterPro" id="IPR036010">
    <property type="entry name" value="2Fe-2S_ferredoxin-like_sf"/>
</dbReference>
<protein>
    <submittedName>
        <fullName evidence="11">Formate dehydrogenase subunit alpha</fullName>
    </submittedName>
</protein>
<evidence type="ECO:0000256" key="1">
    <source>
        <dbReference type="ARBA" id="ARBA00007023"/>
    </source>
</evidence>
<reference evidence="11 12" key="2">
    <citation type="submission" date="2018-07" db="EMBL/GenBank/DDBJ databases">
        <title>Diversity of Mesorhizobium strains in Brazil.</title>
        <authorList>
            <person name="Helene L.C.F."/>
            <person name="Dall'Agnol R."/>
            <person name="Delamuta J.R.M."/>
            <person name="Hungria M."/>
        </authorList>
    </citation>
    <scope>NUCLEOTIDE SEQUENCE [LARGE SCALE GENOMIC DNA]</scope>
    <source>
        <strain evidence="11 12">AC99b</strain>
    </source>
</reference>
<dbReference type="CDD" id="cd00207">
    <property type="entry name" value="fer2"/>
    <property type="match status" value="1"/>
</dbReference>
<dbReference type="PANTHER" id="PTHR43105:SF14">
    <property type="entry name" value="FORMATE DEHYDROGENASE H"/>
    <property type="match status" value="1"/>
</dbReference>
<dbReference type="Pfam" id="PF12838">
    <property type="entry name" value="Fer4_7"/>
    <property type="match status" value="1"/>
</dbReference>
<evidence type="ECO:0000256" key="4">
    <source>
        <dbReference type="ARBA" id="ARBA00022737"/>
    </source>
</evidence>
<evidence type="ECO:0000256" key="5">
    <source>
        <dbReference type="ARBA" id="ARBA00023002"/>
    </source>
</evidence>
<name>A0A330HR28_9HYPH</name>
<dbReference type="SUPFAM" id="SSF50692">
    <property type="entry name" value="ADC-like"/>
    <property type="match status" value="1"/>
</dbReference>
<feature type="domain" description="2Fe-2S ferredoxin-type" evidence="8">
    <location>
        <begin position="25"/>
        <end position="103"/>
    </location>
</feature>
<organism evidence="11 12">
    <name type="scientific">Mesorhizobium hawassense</name>
    <dbReference type="NCBI Taxonomy" id="1209954"/>
    <lineage>
        <taxon>Bacteria</taxon>
        <taxon>Pseudomonadati</taxon>
        <taxon>Pseudomonadota</taxon>
        <taxon>Alphaproteobacteria</taxon>
        <taxon>Hyphomicrobiales</taxon>
        <taxon>Phyllobacteriaceae</taxon>
        <taxon>Mesorhizobium</taxon>
    </lineage>
</organism>
<evidence type="ECO:0000259" key="9">
    <source>
        <dbReference type="PROSITE" id="PS51379"/>
    </source>
</evidence>
<dbReference type="Gene3D" id="2.40.40.20">
    <property type="match status" value="1"/>
</dbReference>
<gene>
    <name evidence="11" type="ORF">DPM33_07540</name>
</gene>
<dbReference type="Pfam" id="PF04879">
    <property type="entry name" value="Molybdop_Fe4S4"/>
    <property type="match status" value="1"/>
</dbReference>
<keyword evidence="5" id="KW-0560">Oxidoreductase</keyword>
<dbReference type="GO" id="GO:0022904">
    <property type="term" value="P:respiratory electron transport chain"/>
    <property type="evidence" value="ECO:0007669"/>
    <property type="project" value="TreeGrafter"/>
</dbReference>
<dbReference type="Gene3D" id="3.40.50.740">
    <property type="match status" value="1"/>
</dbReference>
<evidence type="ECO:0000256" key="7">
    <source>
        <dbReference type="ARBA" id="ARBA00023014"/>
    </source>
</evidence>
<dbReference type="EMBL" id="QMBP01000003">
    <property type="protein sequence ID" value="RAZ91166.1"/>
    <property type="molecule type" value="Genomic_DNA"/>
</dbReference>
<dbReference type="GO" id="GO:0043546">
    <property type="term" value="F:molybdopterin cofactor binding"/>
    <property type="evidence" value="ECO:0007669"/>
    <property type="project" value="InterPro"/>
</dbReference>
<dbReference type="GO" id="GO:0008863">
    <property type="term" value="F:formate dehydrogenase (NAD+) activity"/>
    <property type="evidence" value="ECO:0007669"/>
    <property type="project" value="InterPro"/>
</dbReference>
<comment type="similarity">
    <text evidence="1">In the C-terminal section; belongs to the prokaryotic molybdopterin-containing oxidoreductase family.</text>
</comment>
<reference evidence="12" key="1">
    <citation type="submission" date="2018-06" db="EMBL/GenBank/DDBJ databases">
        <authorList>
            <person name="Helene L.C."/>
            <person name="Dall'Agnol R."/>
            <person name="Delamuta J.R."/>
            <person name="Hungria M."/>
        </authorList>
    </citation>
    <scope>NUCLEOTIDE SEQUENCE [LARGE SCALE GENOMIC DNA]</scope>
    <source>
        <strain evidence="12">AC99b</strain>
    </source>
</reference>
<dbReference type="CDD" id="cd02753">
    <property type="entry name" value="MopB_Formate-Dh-H"/>
    <property type="match status" value="1"/>
</dbReference>
<dbReference type="SUPFAM" id="SSF54862">
    <property type="entry name" value="4Fe-4S ferredoxins"/>
    <property type="match status" value="1"/>
</dbReference>
<dbReference type="GO" id="GO:1990204">
    <property type="term" value="C:oxidoreductase complex"/>
    <property type="evidence" value="ECO:0007669"/>
    <property type="project" value="UniProtKB-ARBA"/>
</dbReference>
<dbReference type="NCBIfam" id="TIGR01591">
    <property type="entry name" value="Fdh-alpha"/>
    <property type="match status" value="1"/>
</dbReference>
<dbReference type="InterPro" id="IPR006657">
    <property type="entry name" value="MoPterin_dinucl-bd_dom"/>
</dbReference>
<dbReference type="PROSITE" id="PS51379">
    <property type="entry name" value="4FE4S_FER_2"/>
    <property type="match status" value="2"/>
</dbReference>
<dbReference type="FunFam" id="2.20.25.90:FF:000001">
    <property type="entry name" value="Formate dehydrogenase subunit alpha"/>
    <property type="match status" value="1"/>
</dbReference>
<dbReference type="GO" id="GO:0003954">
    <property type="term" value="F:NADH dehydrogenase activity"/>
    <property type="evidence" value="ECO:0007669"/>
    <property type="project" value="TreeGrafter"/>
</dbReference>
<evidence type="ECO:0000256" key="6">
    <source>
        <dbReference type="ARBA" id="ARBA00023004"/>
    </source>
</evidence>
<keyword evidence="12" id="KW-1185">Reference proteome</keyword>
<comment type="caution">
    <text evidence="11">The sequence shown here is derived from an EMBL/GenBank/DDBJ whole genome shotgun (WGS) entry which is preliminary data.</text>
</comment>
<dbReference type="OrthoDB" id="9816402at2"/>
<dbReference type="InterPro" id="IPR050123">
    <property type="entry name" value="Prok_molybdopt-oxidoreductase"/>
</dbReference>
<dbReference type="FunFam" id="2.40.40.20:FF:000020">
    <property type="entry name" value="Formate dehydrogenase subunit alpha"/>
    <property type="match status" value="1"/>
</dbReference>
<dbReference type="InterPro" id="IPR017896">
    <property type="entry name" value="4Fe4S_Fe-S-bd"/>
</dbReference>
<proteinExistence type="inferred from homology"/>
<dbReference type="CDD" id="cd00508">
    <property type="entry name" value="MopB_CT_Fdh-Nap-like"/>
    <property type="match status" value="1"/>
</dbReference>
<dbReference type="InterPro" id="IPR001041">
    <property type="entry name" value="2Fe-2S_ferredoxin-type"/>
</dbReference>
<dbReference type="InterPro" id="IPR006656">
    <property type="entry name" value="Mopterin_OxRdtase"/>
</dbReference>
<feature type="domain" description="4Fe-4S ferredoxin-type" evidence="9">
    <location>
        <begin position="181"/>
        <end position="212"/>
    </location>
</feature>
<dbReference type="GO" id="GO:0046872">
    <property type="term" value="F:metal ion binding"/>
    <property type="evidence" value="ECO:0007669"/>
    <property type="project" value="UniProtKB-KW"/>
</dbReference>
<dbReference type="FunFam" id="3.30.70.20:FF:000035">
    <property type="entry name" value="Iron hydrogenase 1"/>
    <property type="match status" value="1"/>
</dbReference>
<dbReference type="GO" id="GO:0016020">
    <property type="term" value="C:membrane"/>
    <property type="evidence" value="ECO:0007669"/>
    <property type="project" value="TreeGrafter"/>
</dbReference>
<accession>A0A330HR28</accession>
<dbReference type="SMART" id="SM00926">
    <property type="entry name" value="Molybdop_Fe4S4"/>
    <property type="match status" value="1"/>
</dbReference>
<dbReference type="InterPro" id="IPR006963">
    <property type="entry name" value="Mopterin_OxRdtase_4Fe-4S_dom"/>
</dbReference>
<dbReference type="Gene3D" id="3.30.70.20">
    <property type="match status" value="1"/>
</dbReference>
<keyword evidence="4" id="KW-0677">Repeat</keyword>
<dbReference type="PROSITE" id="PS00198">
    <property type="entry name" value="4FE4S_FER_1"/>
    <property type="match status" value="1"/>
</dbReference>
<feature type="domain" description="4Fe-4S ferredoxin-type" evidence="9">
    <location>
        <begin position="224"/>
        <end position="253"/>
    </location>
</feature>
<dbReference type="InterPro" id="IPR017900">
    <property type="entry name" value="4Fe4S_Fe_S_CS"/>
</dbReference>
<dbReference type="GO" id="GO:0015942">
    <property type="term" value="P:formate metabolic process"/>
    <property type="evidence" value="ECO:0007669"/>
    <property type="project" value="InterPro"/>
</dbReference>
<sequence>MNIKADFPTLIEEIDYGTPESTATRQITLTVDGQSITVPEGTSIMRAAMEGGVEIPKLCATDMLDSFGSCRVCLVEIEGRGGTPASCTTPVGEGMVVRTQSDRLDAIRRGVMELYVSDHPSGWNEKAGTGASEFDVVAKSVGLSENRYGVAGRNHVKEEGGVAPGHGSLAVDYIARDESNPYFTYDPAQCIVCSRCVRACEEVQGTFALTIEGRGFESRMVAGMHEDFIASECVSCGACVQACPTDALREKTVLEKGMPERSAVTTCAYCGVGCSFKAEVKDDEVIRMMPYKDGKANHGHSCVKGRFAYGYATHKDRILSPMIREKISDPWREVSWEEAIAHTAKEFRRIQYQYGRTAIGGITSSRCTNEETYLIQKLVRQGFRNNNVDTCARVCHSPTGYGLGQTYGTSAGTQDFDSVEFTDVAVIIGANPVSAHPVFASRLKKRLRQGAKLIVLDPRRTEMVKSAHIEADYHLPLKPGTNVAVLTALAHVIVTEGLFDEAFVRERCDWAEFQDWASFVALPENSPEVVGKLSGVDPELIRGAARMYAKGGNGAIYYGLGVTEHSQGSTTVIAIANLAMATGNIGRPGVGVNPLRGQNNVQGSCDMGSFPHELPGYRHISGEAVRDIYESLWGVKLDDEPGLRIPNMLDAAVDGSFKGIYIQGEDILQSDPDTKHVAGGLAAMECVVVHDLFLNETANYAHVFLPGSTFLEKDGTFTNAERRINMVRKVIEPKARYADWEATQELARAIGLDWNYTHPSQIMDEIAKTTPSFANVSFELLDRVGSVQWPCNDKAPLGTPIMHVEGFVRGKGKFIRTEYVATDERTGPRYPLLLTTGRILSQYNVGAQTRRTENVAWHAEDRLEIHPHDAEVRGVREGDWVRLASRSGETTLRALITDRVSPGVVYTTFHHPDTQANVITTDFSDWATNCPEYKVTAVQVAPSNGPTDWQKDYNEQAQQSRRIAPLAAAE</sequence>
<dbReference type="InterPro" id="IPR006478">
    <property type="entry name" value="Formate_DH_asu"/>
</dbReference>
<evidence type="ECO:0000256" key="2">
    <source>
        <dbReference type="ARBA" id="ARBA00022485"/>
    </source>
</evidence>
<dbReference type="RefSeq" id="WP_112096799.1">
    <property type="nucleotide sequence ID" value="NZ_QMBP01000003.1"/>
</dbReference>
<dbReference type="InterPro" id="IPR041924">
    <property type="entry name" value="Formate_Dh-H_N"/>
</dbReference>
<evidence type="ECO:0000313" key="11">
    <source>
        <dbReference type="EMBL" id="RAZ91166.1"/>
    </source>
</evidence>
<dbReference type="Pfam" id="PF01568">
    <property type="entry name" value="Molydop_binding"/>
    <property type="match status" value="1"/>
</dbReference>
<dbReference type="PROSITE" id="PS51669">
    <property type="entry name" value="4FE4S_MOW_BIS_MGD"/>
    <property type="match status" value="1"/>
</dbReference>
<evidence type="ECO:0000259" key="10">
    <source>
        <dbReference type="PROSITE" id="PS51669"/>
    </source>
</evidence>
<keyword evidence="3" id="KW-0479">Metal-binding</keyword>
<dbReference type="PIRSF" id="PIRSF036643">
    <property type="entry name" value="FDH_alpha"/>
    <property type="match status" value="1"/>
</dbReference>
<feature type="domain" description="4Fe-4S Mo/W bis-MGD-type" evidence="10">
    <location>
        <begin position="260"/>
        <end position="316"/>
    </location>
</feature>
<dbReference type="PANTHER" id="PTHR43105">
    <property type="entry name" value="RESPIRATORY NITRATE REDUCTASE"/>
    <property type="match status" value="1"/>
</dbReference>
<dbReference type="Gene3D" id="3.40.228.10">
    <property type="entry name" value="Dimethylsulfoxide Reductase, domain 2"/>
    <property type="match status" value="1"/>
</dbReference>
<keyword evidence="2" id="KW-0004">4Fe-4S</keyword>
<evidence type="ECO:0000256" key="3">
    <source>
        <dbReference type="ARBA" id="ARBA00022723"/>
    </source>
</evidence>
<dbReference type="Pfam" id="PF13510">
    <property type="entry name" value="Fer2_4"/>
    <property type="match status" value="1"/>
</dbReference>
<dbReference type="PROSITE" id="PS51085">
    <property type="entry name" value="2FE2S_FER_2"/>
    <property type="match status" value="1"/>
</dbReference>
<dbReference type="Gene3D" id="2.20.25.90">
    <property type="entry name" value="ADC-like domains"/>
    <property type="match status" value="1"/>
</dbReference>
<dbReference type="SUPFAM" id="SSF54292">
    <property type="entry name" value="2Fe-2S ferredoxin-like"/>
    <property type="match status" value="1"/>
</dbReference>
<dbReference type="SUPFAM" id="SSF53706">
    <property type="entry name" value="Formate dehydrogenase/DMSO reductase, domains 1-3"/>
    <property type="match status" value="1"/>
</dbReference>
<dbReference type="InterPro" id="IPR009010">
    <property type="entry name" value="Asp_de-COase-like_dom_sf"/>
</dbReference>
<dbReference type="Pfam" id="PF00384">
    <property type="entry name" value="Molybdopterin"/>
    <property type="match status" value="1"/>
</dbReference>
<evidence type="ECO:0000259" key="8">
    <source>
        <dbReference type="PROSITE" id="PS51085"/>
    </source>
</evidence>
<dbReference type="Gene3D" id="3.10.20.740">
    <property type="match status" value="1"/>
</dbReference>
<evidence type="ECO:0000313" key="12">
    <source>
        <dbReference type="Proteomes" id="UP000251558"/>
    </source>
</evidence>